<dbReference type="EMBL" id="CABL01000019">
    <property type="protein sequence ID" value="CBH76286.1"/>
    <property type="molecule type" value="Genomic_DNA"/>
</dbReference>
<organism evidence="2">
    <name type="scientific">mine drainage metagenome</name>
    <dbReference type="NCBI Taxonomy" id="410659"/>
    <lineage>
        <taxon>unclassified sequences</taxon>
        <taxon>metagenomes</taxon>
        <taxon>ecological metagenomes</taxon>
    </lineage>
</organism>
<comment type="caution">
    <text evidence="2">The sequence shown here is derived from an EMBL/GenBank/DDBJ whole genome shotgun (WGS) entry which is preliminary data.</text>
</comment>
<keyword evidence="1" id="KW-0472">Membrane</keyword>
<sequence>MTTAVTLSGAHLGLFMALAPLTLGLIIYVVAYMAKRGEGSIVPPLGQTFACAKCGKRNVREHMVPANFEGAVAWYCDICAVGTTSRAS</sequence>
<accession>E6PIJ6</accession>
<feature type="transmembrane region" description="Helical" evidence="1">
    <location>
        <begin position="12"/>
        <end position="34"/>
    </location>
</feature>
<keyword evidence="1" id="KW-1133">Transmembrane helix</keyword>
<keyword evidence="1" id="KW-0812">Transmembrane</keyword>
<evidence type="ECO:0000256" key="1">
    <source>
        <dbReference type="SAM" id="Phobius"/>
    </source>
</evidence>
<dbReference type="AlphaFoldDB" id="E6PIJ6"/>
<evidence type="ECO:0000313" key="2">
    <source>
        <dbReference type="EMBL" id="CBH76286.1"/>
    </source>
</evidence>
<protein>
    <submittedName>
        <fullName evidence="2">Uncharacterized protein</fullName>
    </submittedName>
</protein>
<reference evidence="2" key="1">
    <citation type="submission" date="2009-10" db="EMBL/GenBank/DDBJ databases">
        <title>Diversity of trophic interactions inside an arsenic-rich microbial ecosystem.</title>
        <authorList>
            <person name="Bertin P.N."/>
            <person name="Heinrich-Salmeron A."/>
            <person name="Pelletier E."/>
            <person name="Goulhen-Chollet F."/>
            <person name="Arsene-Ploetze F."/>
            <person name="Gallien S."/>
            <person name="Calteau A."/>
            <person name="Vallenet D."/>
            <person name="Casiot C."/>
            <person name="Chane-Woon-Ming B."/>
            <person name="Giloteaux L."/>
            <person name="Barakat M."/>
            <person name="Bonnefoy V."/>
            <person name="Bruneel O."/>
            <person name="Chandler M."/>
            <person name="Cleiss J."/>
            <person name="Duran R."/>
            <person name="Elbaz-Poulichet F."/>
            <person name="Fonknechten N."/>
            <person name="Lauga B."/>
            <person name="Mornico D."/>
            <person name="Ortet P."/>
            <person name="Schaeffer C."/>
            <person name="Siguier P."/>
            <person name="Alexander Thil Smith A."/>
            <person name="Van Dorsselaer A."/>
            <person name="Weissenbach J."/>
            <person name="Medigue C."/>
            <person name="Le Paslier D."/>
        </authorList>
    </citation>
    <scope>NUCLEOTIDE SEQUENCE</scope>
</reference>
<proteinExistence type="predicted"/>
<gene>
    <name evidence="2" type="ORF">CARN1_0766</name>
</gene>
<name>E6PIJ6_9ZZZZ</name>